<keyword evidence="3" id="KW-1185">Reference proteome</keyword>
<evidence type="ECO:0000256" key="1">
    <source>
        <dbReference type="SAM" id="MobiDB-lite"/>
    </source>
</evidence>
<dbReference type="EMBL" id="JAQFWP010000001">
    <property type="protein sequence ID" value="MDA2802897.1"/>
    <property type="molecule type" value="Genomic_DNA"/>
</dbReference>
<dbReference type="Proteomes" id="UP001165685">
    <property type="component" value="Unassembled WGS sequence"/>
</dbReference>
<evidence type="ECO:0000313" key="2">
    <source>
        <dbReference type="EMBL" id="MDA2802897.1"/>
    </source>
</evidence>
<sequence>MRRKAPWADAPGVAEAPAAHRGGPGRRRFLRDGATVAAGALLAMATYGGAEAAGARFEVADLSAGRLLLSRPVGEGDRILMVHVHSIAKRPVEEEFSVRNGVLSMEEMRFDTFGANLPAGPEHFGGTTTGFLREEDGYRVLHHGRPLGAVQVMVGGPEVDHTLTLPGGGRVRLLDLTRRGARVELRVRGGGRPHPAGTPETRMGMGR</sequence>
<dbReference type="InterPro" id="IPR006311">
    <property type="entry name" value="TAT_signal"/>
</dbReference>
<feature type="region of interest" description="Disordered" evidence="1">
    <location>
        <begin position="188"/>
        <end position="207"/>
    </location>
</feature>
<reference evidence="2" key="1">
    <citation type="submission" date="2023-01" db="EMBL/GenBank/DDBJ databases">
        <title>Draft genome sequence of Nocardiopsis sp. LSu2-4 isolated from halophytes.</title>
        <authorList>
            <person name="Duangmal K."/>
            <person name="Chantavorakit T."/>
        </authorList>
    </citation>
    <scope>NUCLEOTIDE SEQUENCE</scope>
    <source>
        <strain evidence="2">LSu2-4</strain>
    </source>
</reference>
<dbReference type="RefSeq" id="WP_270674734.1">
    <property type="nucleotide sequence ID" value="NZ_JAQFWP010000001.1"/>
</dbReference>
<proteinExistence type="predicted"/>
<dbReference type="Pfam" id="PF08905">
    <property type="entry name" value="DUF1850"/>
    <property type="match status" value="1"/>
</dbReference>
<feature type="region of interest" description="Disordered" evidence="1">
    <location>
        <begin position="1"/>
        <end position="25"/>
    </location>
</feature>
<gene>
    <name evidence="2" type="ORF">O4U47_00105</name>
</gene>
<accession>A0ABT4TDV1</accession>
<organism evidence="2 3">
    <name type="scientific">Nocardiopsis suaedae</name>
    <dbReference type="NCBI Taxonomy" id="3018444"/>
    <lineage>
        <taxon>Bacteria</taxon>
        <taxon>Bacillati</taxon>
        <taxon>Actinomycetota</taxon>
        <taxon>Actinomycetes</taxon>
        <taxon>Streptosporangiales</taxon>
        <taxon>Nocardiopsidaceae</taxon>
        <taxon>Nocardiopsis</taxon>
    </lineage>
</organism>
<evidence type="ECO:0000313" key="3">
    <source>
        <dbReference type="Proteomes" id="UP001165685"/>
    </source>
</evidence>
<name>A0ABT4TDV1_9ACTN</name>
<comment type="caution">
    <text evidence="2">The sequence shown here is derived from an EMBL/GenBank/DDBJ whole genome shotgun (WGS) entry which is preliminary data.</text>
</comment>
<protein>
    <submittedName>
        <fullName evidence="2">DUF1850 domain-containing protein</fullName>
    </submittedName>
</protein>
<dbReference type="InterPro" id="IPR015001">
    <property type="entry name" value="DUF1850"/>
</dbReference>
<feature type="compositionally biased region" description="Low complexity" evidence="1">
    <location>
        <begin position="8"/>
        <end position="21"/>
    </location>
</feature>
<dbReference type="PROSITE" id="PS51318">
    <property type="entry name" value="TAT"/>
    <property type="match status" value="1"/>
</dbReference>